<dbReference type="KEGG" id="mfre:EXE63_29275"/>
<sequence>MRRDLVAALKARDTDTVSALRTAIAAIDNAEAVDTAAPAPVHNEGRVAGATAGLGSSELARRILSVADGQSVVSALVAEYLDEAGRYAELNRDDLAEGLRRQAAVLRSYVC</sequence>
<dbReference type="Gene3D" id="1.10.1510.10">
    <property type="entry name" value="Uncharacterised protein YqeY/AIM41 PF09424, N-terminal domain"/>
    <property type="match status" value="1"/>
</dbReference>
<gene>
    <name evidence="1" type="ORF">EXE63_29275</name>
</gene>
<reference evidence="1 2" key="1">
    <citation type="submission" date="2019-04" db="EMBL/GenBank/DDBJ databases">
        <title>Draft, Whole-Genome Sequence of the Anthracene-degrading Mycobacterium frederiksbergense LB501T, Isolated from a Polycyclic Aromatic Hydrocarbon (PAH)-Contaminated Soil.</title>
        <authorList>
            <person name="Augelletti F."/>
        </authorList>
    </citation>
    <scope>NUCLEOTIDE SEQUENCE [LARGE SCALE GENOMIC DNA]</scope>
    <source>
        <strain evidence="1 2">LB 501T</strain>
    </source>
</reference>
<dbReference type="EMBL" id="CP038799">
    <property type="protein sequence ID" value="QIV85585.1"/>
    <property type="molecule type" value="Genomic_DNA"/>
</dbReference>
<evidence type="ECO:0000313" key="2">
    <source>
        <dbReference type="Proteomes" id="UP000501849"/>
    </source>
</evidence>
<proteinExistence type="predicted"/>
<accession>A0A6H0SGW8</accession>
<dbReference type="InterPro" id="IPR042184">
    <property type="entry name" value="YqeY/Aim41_N"/>
</dbReference>
<evidence type="ECO:0000313" key="1">
    <source>
        <dbReference type="EMBL" id="QIV85585.1"/>
    </source>
</evidence>
<protein>
    <submittedName>
        <fullName evidence="1">Uncharacterized protein</fullName>
    </submittedName>
</protein>
<organism evidence="1 2">
    <name type="scientific">Mycolicibacterium frederiksbergense</name>
    <dbReference type="NCBI Taxonomy" id="117567"/>
    <lineage>
        <taxon>Bacteria</taxon>
        <taxon>Bacillati</taxon>
        <taxon>Actinomycetota</taxon>
        <taxon>Actinomycetes</taxon>
        <taxon>Mycobacteriales</taxon>
        <taxon>Mycobacteriaceae</taxon>
        <taxon>Mycolicibacterium</taxon>
    </lineage>
</organism>
<dbReference type="Proteomes" id="UP000501849">
    <property type="component" value="Chromosome"/>
</dbReference>
<keyword evidence="2" id="KW-1185">Reference proteome</keyword>
<name>A0A6H0SGW8_9MYCO</name>
<dbReference type="AlphaFoldDB" id="A0A6H0SGW8"/>